<dbReference type="Gene3D" id="2.40.170.20">
    <property type="entry name" value="TonB-dependent receptor, beta-barrel domain"/>
    <property type="match status" value="1"/>
</dbReference>
<keyword evidence="4 10" id="KW-0812">Transmembrane</keyword>
<dbReference type="InterPro" id="IPR039426">
    <property type="entry name" value="TonB-dep_rcpt-like"/>
</dbReference>
<keyword evidence="7 11" id="KW-0798">TonB box</keyword>
<keyword evidence="9 10" id="KW-0998">Cell outer membrane</keyword>
<accession>A0ABT1B2C5</accession>
<protein>
    <submittedName>
        <fullName evidence="14">TonB-dependent receptor</fullName>
    </submittedName>
</protein>
<feature type="domain" description="TonB-dependent receptor-like beta-barrel" evidence="12">
    <location>
        <begin position="199"/>
        <end position="594"/>
    </location>
</feature>
<evidence type="ECO:0000256" key="3">
    <source>
        <dbReference type="ARBA" id="ARBA00022452"/>
    </source>
</evidence>
<dbReference type="InterPro" id="IPR012910">
    <property type="entry name" value="Plug_dom"/>
</dbReference>
<dbReference type="InterPro" id="IPR036942">
    <property type="entry name" value="Beta-barrel_TonB_sf"/>
</dbReference>
<dbReference type="InterPro" id="IPR000531">
    <property type="entry name" value="Beta-barrel_TonB"/>
</dbReference>
<dbReference type="PANTHER" id="PTHR30069:SF53">
    <property type="entry name" value="COLICIN I RECEPTOR-RELATED"/>
    <property type="match status" value="1"/>
</dbReference>
<name>A0ABT1B2C5_9FLAO</name>
<keyword evidence="2 10" id="KW-0813">Transport</keyword>
<dbReference type="RefSeq" id="WP_252742372.1">
    <property type="nucleotide sequence ID" value="NZ_JAMXIB010000017.1"/>
</dbReference>
<dbReference type="Proteomes" id="UP001206312">
    <property type="component" value="Unassembled WGS sequence"/>
</dbReference>
<evidence type="ECO:0000256" key="6">
    <source>
        <dbReference type="ARBA" id="ARBA00023065"/>
    </source>
</evidence>
<organism evidence="14 15">
    <name type="scientific">Robiginitalea marina</name>
    <dbReference type="NCBI Taxonomy" id="2954105"/>
    <lineage>
        <taxon>Bacteria</taxon>
        <taxon>Pseudomonadati</taxon>
        <taxon>Bacteroidota</taxon>
        <taxon>Flavobacteriia</taxon>
        <taxon>Flavobacteriales</taxon>
        <taxon>Flavobacteriaceae</taxon>
        <taxon>Robiginitalea</taxon>
    </lineage>
</organism>
<sequence length="620" mass="68489">METKHRLWLAFLCAGFTCYCQQPSDSTPVRQLEEVVLIDSRFPLRREQSGKTVVRLGPEELRDYQGASVAQLLNQQSGFEVSGSRGRPGEVLGVFARGGRGRQVLVLIDGLRVSDPSSFSQEYDLRLLPVSAIESVEIIKGAASVLYGANAATAVIDIRTRRAGNSPLQGLVQGSMGTQNPVGASRPDLGQFSHYAEVGGRQEGWDYKAAFSHSFANGLSSLENGVEEDPYNNWSADLAAGRQLGRNSRLGILANHTRMRAAYDDAFNGVDAAYFFRTQQQRLGLQWQWKDSLQQVEVSGAYTEYRSENQSDFPGVFEGESWTGDLVYKRRLAAQLHGLVGLNVLVDRALLEAREQFSLVDPYLNLVWNGKGGGNLNAGLRLNSHSTYGTRGVYHLNPSYSHRFKGGYLKAMGSWATAYITPSLTQLFGAFGANPDLEPETNRTLEGGLELTLDRGVRLSVLYYNRSEQNTVIFNNADFVYFNSSEAVAVRGLEGELDWEWSAGARLQVNYAFTDREGGEAIRIPRHKLNLTARAPISKRASALVRYAYTGTRTDTDFTSFTPVELPAFSLVDARVDYQICPGRLEGFLQVSNLLGESYTEVLGFATPGRNMLVGWSLKL</sequence>
<dbReference type="PROSITE" id="PS52016">
    <property type="entry name" value="TONB_DEPENDENT_REC_3"/>
    <property type="match status" value="1"/>
</dbReference>
<feature type="domain" description="TonB-dependent receptor plug" evidence="13">
    <location>
        <begin position="51"/>
        <end position="154"/>
    </location>
</feature>
<evidence type="ECO:0000256" key="8">
    <source>
        <dbReference type="ARBA" id="ARBA00023136"/>
    </source>
</evidence>
<evidence type="ECO:0000313" key="14">
    <source>
        <dbReference type="EMBL" id="MCO5726000.1"/>
    </source>
</evidence>
<reference evidence="14 15" key="1">
    <citation type="submission" date="2022-06" db="EMBL/GenBank/DDBJ databases">
        <authorList>
            <person name="Xuan X."/>
        </authorList>
    </citation>
    <scope>NUCLEOTIDE SEQUENCE [LARGE SCALE GENOMIC DNA]</scope>
    <source>
        <strain evidence="14 15">2V75</strain>
    </source>
</reference>
<comment type="similarity">
    <text evidence="10 11">Belongs to the TonB-dependent receptor family.</text>
</comment>
<evidence type="ECO:0000259" key="13">
    <source>
        <dbReference type="Pfam" id="PF07715"/>
    </source>
</evidence>
<dbReference type="SUPFAM" id="SSF56935">
    <property type="entry name" value="Porins"/>
    <property type="match status" value="1"/>
</dbReference>
<dbReference type="Pfam" id="PF00593">
    <property type="entry name" value="TonB_dep_Rec_b-barrel"/>
    <property type="match status" value="1"/>
</dbReference>
<comment type="subcellular location">
    <subcellularLocation>
        <location evidence="1 10">Cell outer membrane</location>
        <topology evidence="1 10">Multi-pass membrane protein</topology>
    </subcellularLocation>
</comment>
<gene>
    <name evidence="14" type="ORF">NG653_14140</name>
</gene>
<dbReference type="PANTHER" id="PTHR30069">
    <property type="entry name" value="TONB-DEPENDENT OUTER MEMBRANE RECEPTOR"/>
    <property type="match status" value="1"/>
</dbReference>
<evidence type="ECO:0000256" key="4">
    <source>
        <dbReference type="ARBA" id="ARBA00022692"/>
    </source>
</evidence>
<evidence type="ECO:0000259" key="12">
    <source>
        <dbReference type="Pfam" id="PF00593"/>
    </source>
</evidence>
<dbReference type="Gene3D" id="2.170.130.10">
    <property type="entry name" value="TonB-dependent receptor, plug domain"/>
    <property type="match status" value="1"/>
</dbReference>
<comment type="caution">
    <text evidence="14">The sequence shown here is derived from an EMBL/GenBank/DDBJ whole genome shotgun (WGS) entry which is preliminary data.</text>
</comment>
<evidence type="ECO:0000256" key="2">
    <source>
        <dbReference type="ARBA" id="ARBA00022448"/>
    </source>
</evidence>
<keyword evidence="3 10" id="KW-1134">Transmembrane beta strand</keyword>
<keyword evidence="6" id="KW-0406">Ion transport</keyword>
<evidence type="ECO:0000256" key="5">
    <source>
        <dbReference type="ARBA" id="ARBA00022729"/>
    </source>
</evidence>
<keyword evidence="14" id="KW-0675">Receptor</keyword>
<evidence type="ECO:0000256" key="1">
    <source>
        <dbReference type="ARBA" id="ARBA00004571"/>
    </source>
</evidence>
<dbReference type="Pfam" id="PF07715">
    <property type="entry name" value="Plug"/>
    <property type="match status" value="1"/>
</dbReference>
<evidence type="ECO:0000256" key="10">
    <source>
        <dbReference type="PROSITE-ProRule" id="PRU01360"/>
    </source>
</evidence>
<keyword evidence="8 10" id="KW-0472">Membrane</keyword>
<keyword evidence="15" id="KW-1185">Reference proteome</keyword>
<evidence type="ECO:0000313" key="15">
    <source>
        <dbReference type="Proteomes" id="UP001206312"/>
    </source>
</evidence>
<keyword evidence="5" id="KW-0732">Signal</keyword>
<dbReference type="InterPro" id="IPR037066">
    <property type="entry name" value="Plug_dom_sf"/>
</dbReference>
<evidence type="ECO:0000256" key="9">
    <source>
        <dbReference type="ARBA" id="ARBA00023237"/>
    </source>
</evidence>
<proteinExistence type="inferred from homology"/>
<evidence type="ECO:0000256" key="11">
    <source>
        <dbReference type="RuleBase" id="RU003357"/>
    </source>
</evidence>
<evidence type="ECO:0000256" key="7">
    <source>
        <dbReference type="ARBA" id="ARBA00023077"/>
    </source>
</evidence>
<dbReference type="EMBL" id="JAMXIB010000017">
    <property type="protein sequence ID" value="MCO5726000.1"/>
    <property type="molecule type" value="Genomic_DNA"/>
</dbReference>